<dbReference type="PANTHER" id="PTHR19302">
    <property type="entry name" value="GAMMA TUBULIN COMPLEX PROTEIN"/>
    <property type="match status" value="1"/>
</dbReference>
<dbReference type="Gene3D" id="1.20.58.900">
    <property type="match status" value="1"/>
</dbReference>
<feature type="coiled-coil region" evidence="10">
    <location>
        <begin position="1319"/>
        <end position="1383"/>
    </location>
</feature>
<dbReference type="SMART" id="SM00164">
    <property type="entry name" value="TBC"/>
    <property type="match status" value="1"/>
</dbReference>
<dbReference type="EMBL" id="CVRI01000057">
    <property type="protein sequence ID" value="CRL01942.1"/>
    <property type="molecule type" value="Genomic_DNA"/>
</dbReference>
<dbReference type="InterPro" id="IPR035969">
    <property type="entry name" value="Rab-GAP_TBC_sf"/>
</dbReference>
<organism evidence="15 16">
    <name type="scientific">Clunio marinus</name>
    <dbReference type="NCBI Taxonomy" id="568069"/>
    <lineage>
        <taxon>Eukaryota</taxon>
        <taxon>Metazoa</taxon>
        <taxon>Ecdysozoa</taxon>
        <taxon>Arthropoda</taxon>
        <taxon>Hexapoda</taxon>
        <taxon>Insecta</taxon>
        <taxon>Pterygota</taxon>
        <taxon>Neoptera</taxon>
        <taxon>Endopterygota</taxon>
        <taxon>Diptera</taxon>
        <taxon>Nematocera</taxon>
        <taxon>Chironomoidea</taxon>
        <taxon>Chironomidae</taxon>
        <taxon>Clunio</taxon>
    </lineage>
</organism>
<dbReference type="Pfam" id="PF00018">
    <property type="entry name" value="SH3_1"/>
    <property type="match status" value="1"/>
</dbReference>
<dbReference type="Gene3D" id="1.20.120.1900">
    <property type="entry name" value="Gamma-tubulin complex, C-terminal domain"/>
    <property type="match status" value="1"/>
</dbReference>
<dbReference type="Gene3D" id="1.10.8.270">
    <property type="entry name" value="putative rabgap domain of human tbc1 domain family member 14 like domains"/>
    <property type="match status" value="1"/>
</dbReference>
<dbReference type="InterPro" id="IPR037213">
    <property type="entry name" value="Run_dom_sf"/>
</dbReference>
<name>A0A1J1IS64_9DIPT</name>
<comment type="subcellular location">
    <subcellularLocation>
        <location evidence="1">Cytoplasm</location>
        <location evidence="1">Cytoskeleton</location>
    </subcellularLocation>
</comment>
<feature type="compositionally biased region" description="Basic and acidic residues" evidence="11">
    <location>
        <begin position="1581"/>
        <end position="1598"/>
    </location>
</feature>
<dbReference type="PANTHER" id="PTHR19302:SF70">
    <property type="entry name" value="GAMMA-TUBULIN COMPLEX COMPONENT 6"/>
    <property type="match status" value="1"/>
</dbReference>
<keyword evidence="10" id="KW-0175">Coiled coil</keyword>
<evidence type="ECO:0000256" key="5">
    <source>
        <dbReference type="ARBA" id="ARBA00022490"/>
    </source>
</evidence>
<dbReference type="SMART" id="SM00593">
    <property type="entry name" value="RUN"/>
    <property type="match status" value="1"/>
</dbReference>
<dbReference type="GO" id="GO:0051321">
    <property type="term" value="P:meiotic cell cycle"/>
    <property type="evidence" value="ECO:0007669"/>
    <property type="project" value="TreeGrafter"/>
</dbReference>
<sequence>MDVAKSLFASRDHAGYVGKSEHNRKLESIDSEEIGNDVGFKLNPGGQFSGILPSSIIPSEILEKSDNADQEDYHFDEFGFRVENEDKPEPDSSKLLGIPFIEDESSRLKWIAHLEFSTNSSGDLNFESSTIPKTEKLRNMVIFEGIPHSLRPQIWMCLSGAYEKKRKSQSSYMEIIKASNNDNLVTSKQIEKDLTRILPSNYCFTSMNGTGIPRLRRILRGLAWMFPDIGYCQGTGVIVASLLLLLEEEDCFWLTATIVEDLLPASYYSSTLLGIQADQRVLQTLISNYLSPVDEKLKQHDIEVSLITFQWFLTLFASVVHMKILLRLWDWFFCDGSIVLFQLTLGMIKLKESVLGTLENSAQIFNALSDIPGEVEDVDNLFKVSLEIGGSLNQMVIDTHRRRHLAYLMIDQGALVGNLESSPMPNLPKQHLSKREVKKSKSMIQMLLFGTDDGDDELKTKNIKNSEIVVELRDAILKVARHFIAIEPKLNGHINLQADYSANSHVKDHENYVNVSRNRRRRAKALHDFERHDPDELGFRKNDIITIISQKDEDCWIGELNGLTGWFPAKFVELLDERSKIYVAAGDDSLCETVTDLVRGTLCPAIKQVLEYGMKRPTFLGGPCHPWLFIEEAANREVEKDFESVYSRLVLCKTYRLDEDIKVLTPEELLFRCVQSVNQSHEQAQMDVKLRSLICMGLNEQVLHLWFDVLCSSDSVLEKWYQKFSFMNSPAYVQIKYMNEDASIYQLICRLCSSLTKESQAEENSLSLNCAKQIAFLELLKSNGSSEIYENEKLDEEFEKVTFELALANREKDSKQLIHFNNEINKKSQLFSSVCWLLFYLRNIDPDVTPDKLEKNFFKISSNINRLNKKNVYLPHSHKIFIQLSTNAITLDDDCSFFSDIFDSYNGSKKKKNQLVSNTLKLNELTRQSSETSKISYKKIKTWENLETYDEIEKSFSSESHPHFYERLTLSGIKAPVEIKMLSLEKILNDIKLLSIGIESESFKRIIEEDNLFYVKENFSCENISDISHYVEEFLEAGTCFSRLKAYITKNSDTQTHIHEGYVFKAFCDSTNRFINYYRDFFYSQEVETFLELSVNTRFIRNILIHITKFLRIHPNSYDRGKLRNVSEFLSLLYNEYTSIFDHGIKSFFVECLKSCCQIYFNNFHKWLFHGIIDDPSKELFVYFIDHYQPDTKYFFDRAYQIEKDSVPGFLHGCAETILLCGKYTMLLKSYNQIHPLFMLHKPPLKVCLTNEQLSEIRSECKSFANKARDVCGEKISFSTIIDDKKQMKKDNLKKSETASSKNIQKWRQEQEVRRVELAEKRENQMKCLQDELRRIEENKIVKRMESIQSEYDYMREVDKLEEDELKKENIELRNSVECYEKLSQQIDEENVIRDKLVSDLKSSLESKEKSSTTNKQEDALNANDKSPNQSTEITSTITDEMNNIVVTTTTMTEAQRNKLKIMSHEFNLSPQVDCDETKDGNSVKEMTIKSLTDAQKNKMKVLGHEFGLVDENKIKSLPKINVERCETLSDLQKNRIKVLSHEFNLEREISPPTMTLNISETEQSKQQQLESPMSITSDHFSNDSENHRVESENKSPDESTEMAKISNDDDDDEEQEEMLRAFQDAIEKNCSNFMRINLDEKIGRQSSVSYDNIRTTDTMAMSQFLQLSLMLPVNTYMEILNNETMKMFIKDLDILSHFKSLRNYFLMMNGEFGLSVCDQLFNKLESGVRPSELLNYQSLHMILNQALCRSRHDPNTENVSFIVTNIPERFELYSPTVLNMLTMSYKLKWPLTLILNPETMEQYQAIFNYLLKLKRISWVLDECFQLIKDAGKKHGNLLLISRQFRNVQFLRHKMTHFFHTLENHITTNVLQISWNAFVEDLKTAKSIQTIYRKHTNYLKRVFFLCLINKNAFEFQKGIENLFKVILKFYKHLKSSEWVKNGNYFQTSKFLKLEADADDFGRSMKYLQYVGNKLTRREYQKELYDLLYLININEYYSETIDNSNYF</sequence>
<dbReference type="InterPro" id="IPR000195">
    <property type="entry name" value="Rab-GAP-TBC_dom"/>
</dbReference>
<dbReference type="PROSITE" id="PS50826">
    <property type="entry name" value="RUN"/>
    <property type="match status" value="1"/>
</dbReference>
<feature type="compositionally biased region" description="Polar residues" evidence="11">
    <location>
        <begin position="1424"/>
        <end position="1437"/>
    </location>
</feature>
<dbReference type="InterPro" id="IPR001452">
    <property type="entry name" value="SH3_domain"/>
</dbReference>
<feature type="region of interest" description="Disordered" evidence="11">
    <location>
        <begin position="1551"/>
        <end position="1617"/>
    </location>
</feature>
<dbReference type="SMART" id="SM00326">
    <property type="entry name" value="SH3"/>
    <property type="match status" value="1"/>
</dbReference>
<keyword evidence="7" id="KW-0206">Cytoskeleton</keyword>
<feature type="domain" description="RUN" evidence="14">
    <location>
        <begin position="593"/>
        <end position="760"/>
    </location>
</feature>
<keyword evidence="4 9" id="KW-0728">SH3 domain</keyword>
<feature type="compositionally biased region" description="Basic and acidic residues" evidence="11">
    <location>
        <begin position="1403"/>
        <end position="1419"/>
    </location>
</feature>
<dbReference type="GO" id="GO:0007020">
    <property type="term" value="P:microtubule nucleation"/>
    <property type="evidence" value="ECO:0007669"/>
    <property type="project" value="InterPro"/>
</dbReference>
<evidence type="ECO:0000256" key="6">
    <source>
        <dbReference type="ARBA" id="ARBA00022701"/>
    </source>
</evidence>
<evidence type="ECO:0000256" key="9">
    <source>
        <dbReference type="PROSITE-ProRule" id="PRU00192"/>
    </source>
</evidence>
<dbReference type="GO" id="GO:0000930">
    <property type="term" value="C:gamma-tubulin complex"/>
    <property type="evidence" value="ECO:0007669"/>
    <property type="project" value="TreeGrafter"/>
</dbReference>
<keyword evidence="5" id="KW-0963">Cytoplasm</keyword>
<evidence type="ECO:0000256" key="1">
    <source>
        <dbReference type="ARBA" id="ARBA00004245"/>
    </source>
</evidence>
<dbReference type="PROSITE" id="PS50002">
    <property type="entry name" value="SH3"/>
    <property type="match status" value="1"/>
</dbReference>
<dbReference type="SUPFAM" id="SSF140741">
    <property type="entry name" value="RUN domain-like"/>
    <property type="match status" value="1"/>
</dbReference>
<dbReference type="Pfam" id="PF02759">
    <property type="entry name" value="RUN"/>
    <property type="match status" value="1"/>
</dbReference>
<dbReference type="Pfam" id="PF04130">
    <property type="entry name" value="GCP_C_terminal"/>
    <property type="match status" value="1"/>
</dbReference>
<feature type="region of interest" description="Disordered" evidence="11">
    <location>
        <begin position="1403"/>
        <end position="1437"/>
    </location>
</feature>
<dbReference type="FunFam" id="1.10.8.270:FF:000013">
    <property type="entry name" value="Small G protein signaling modulator 3"/>
    <property type="match status" value="1"/>
</dbReference>
<dbReference type="GO" id="GO:0000278">
    <property type="term" value="P:mitotic cell cycle"/>
    <property type="evidence" value="ECO:0007669"/>
    <property type="project" value="TreeGrafter"/>
</dbReference>
<dbReference type="CDD" id="cd17688">
    <property type="entry name" value="RUN_SGSM3"/>
    <property type="match status" value="1"/>
</dbReference>
<dbReference type="FunFam" id="2.30.30.40:FF:000115">
    <property type="entry name" value="Small G protein signaling modulator 3 homolog"/>
    <property type="match status" value="1"/>
</dbReference>
<reference evidence="15 16" key="1">
    <citation type="submission" date="2015-04" db="EMBL/GenBank/DDBJ databases">
        <authorList>
            <person name="Syromyatnikov M.Y."/>
            <person name="Popov V.N."/>
        </authorList>
    </citation>
    <scope>NUCLEOTIDE SEQUENCE [LARGE SCALE GENOMIC DNA]</scope>
</reference>
<dbReference type="GO" id="GO:0051011">
    <property type="term" value="F:microtubule minus-end binding"/>
    <property type="evidence" value="ECO:0007669"/>
    <property type="project" value="TreeGrafter"/>
</dbReference>
<dbReference type="STRING" id="568069.A0A1J1IS64"/>
<comment type="similarity">
    <text evidence="3">Belongs to the TUBGCP family.</text>
</comment>
<dbReference type="Pfam" id="PF00566">
    <property type="entry name" value="RabGAP-TBC"/>
    <property type="match status" value="1"/>
</dbReference>
<evidence type="ECO:0000256" key="8">
    <source>
        <dbReference type="ARBA" id="ARBA00030864"/>
    </source>
</evidence>
<evidence type="ECO:0000313" key="16">
    <source>
        <dbReference type="Proteomes" id="UP000183832"/>
    </source>
</evidence>
<evidence type="ECO:0000259" key="12">
    <source>
        <dbReference type="PROSITE" id="PS50002"/>
    </source>
</evidence>
<dbReference type="Gene3D" id="2.30.30.40">
    <property type="entry name" value="SH3 Domains"/>
    <property type="match status" value="1"/>
</dbReference>
<dbReference type="GO" id="GO:0031122">
    <property type="term" value="P:cytoplasmic microtubule organization"/>
    <property type="evidence" value="ECO:0007669"/>
    <property type="project" value="TreeGrafter"/>
</dbReference>
<dbReference type="InterPro" id="IPR041470">
    <property type="entry name" value="GCP_N"/>
</dbReference>
<dbReference type="PROSITE" id="PS50086">
    <property type="entry name" value="TBC_RABGAP"/>
    <property type="match status" value="1"/>
</dbReference>
<dbReference type="InterPro" id="IPR040457">
    <property type="entry name" value="GCP_C"/>
</dbReference>
<comment type="similarity">
    <text evidence="2">Belongs to the small G protein signaling modulator family.</text>
</comment>
<dbReference type="SUPFAM" id="SSF47923">
    <property type="entry name" value="Ypt/Rab-GAP domain of gyp1p"/>
    <property type="match status" value="2"/>
</dbReference>
<accession>A0A1J1IS64</accession>
<dbReference type="GO" id="GO:0005874">
    <property type="term" value="C:microtubule"/>
    <property type="evidence" value="ECO:0007669"/>
    <property type="project" value="UniProtKB-KW"/>
</dbReference>
<dbReference type="GO" id="GO:0043015">
    <property type="term" value="F:gamma-tubulin binding"/>
    <property type="evidence" value="ECO:0007669"/>
    <property type="project" value="InterPro"/>
</dbReference>
<dbReference type="SUPFAM" id="SSF50044">
    <property type="entry name" value="SH3-domain"/>
    <property type="match status" value="1"/>
</dbReference>
<dbReference type="GO" id="GO:0000922">
    <property type="term" value="C:spindle pole"/>
    <property type="evidence" value="ECO:0007669"/>
    <property type="project" value="InterPro"/>
</dbReference>
<evidence type="ECO:0000256" key="7">
    <source>
        <dbReference type="ARBA" id="ARBA00023212"/>
    </source>
</evidence>
<evidence type="ECO:0000313" key="15">
    <source>
        <dbReference type="EMBL" id="CRL01942.1"/>
    </source>
</evidence>
<evidence type="ECO:0000256" key="3">
    <source>
        <dbReference type="ARBA" id="ARBA00010337"/>
    </source>
</evidence>
<dbReference type="Gene3D" id="1.10.472.80">
    <property type="entry name" value="Ypt/Rab-GAP domain of gyp1p, domain 3"/>
    <property type="match status" value="1"/>
</dbReference>
<feature type="domain" description="Rab-GAP TBC" evidence="13">
    <location>
        <begin position="145"/>
        <end position="336"/>
    </location>
</feature>
<keyword evidence="16" id="KW-1185">Reference proteome</keyword>
<feature type="domain" description="SH3" evidence="12">
    <location>
        <begin position="518"/>
        <end position="577"/>
    </location>
</feature>
<protein>
    <recommendedName>
        <fullName evidence="8">RUN and TBC1 domain-containing protein 3</fullName>
    </recommendedName>
</protein>
<evidence type="ECO:0000256" key="4">
    <source>
        <dbReference type="ARBA" id="ARBA00022443"/>
    </source>
</evidence>
<dbReference type="InterPro" id="IPR007259">
    <property type="entry name" value="GCP"/>
</dbReference>
<dbReference type="Proteomes" id="UP000183832">
    <property type="component" value="Unassembled WGS sequence"/>
</dbReference>
<dbReference type="GO" id="GO:0051225">
    <property type="term" value="P:spindle assembly"/>
    <property type="evidence" value="ECO:0007669"/>
    <property type="project" value="TreeGrafter"/>
</dbReference>
<evidence type="ECO:0000256" key="2">
    <source>
        <dbReference type="ARBA" id="ARBA00006296"/>
    </source>
</evidence>
<dbReference type="InterPro" id="IPR042241">
    <property type="entry name" value="GCP_C_sf"/>
</dbReference>
<dbReference type="InterPro" id="IPR036028">
    <property type="entry name" value="SH3-like_dom_sf"/>
</dbReference>
<dbReference type="FunFam" id="1.10.472.80:FF:000012">
    <property type="entry name" value="Small G protein signaling modulator 3"/>
    <property type="match status" value="1"/>
</dbReference>
<evidence type="ECO:0000259" key="13">
    <source>
        <dbReference type="PROSITE" id="PS50086"/>
    </source>
</evidence>
<evidence type="ECO:0000256" key="11">
    <source>
        <dbReference type="SAM" id="MobiDB-lite"/>
    </source>
</evidence>
<dbReference type="InterPro" id="IPR004012">
    <property type="entry name" value="Run_dom"/>
</dbReference>
<dbReference type="OrthoDB" id="44736at2759"/>
<feature type="compositionally biased region" description="Polar residues" evidence="11">
    <location>
        <begin position="1553"/>
        <end position="1580"/>
    </location>
</feature>
<evidence type="ECO:0000259" key="14">
    <source>
        <dbReference type="PROSITE" id="PS50826"/>
    </source>
</evidence>
<keyword evidence="6" id="KW-0493">Microtubule</keyword>
<dbReference type="Pfam" id="PF17681">
    <property type="entry name" value="GCP_N_terminal"/>
    <property type="match status" value="1"/>
</dbReference>
<proteinExistence type="inferred from homology"/>
<evidence type="ECO:0000256" key="10">
    <source>
        <dbReference type="SAM" id="Coils"/>
    </source>
</evidence>
<gene>
    <name evidence="15" type="ORF">CLUMA_CG015314</name>
</gene>